<dbReference type="PANTHER" id="PTHR48048:SF88">
    <property type="entry name" value="GLYCOSYLTRANSFERASE"/>
    <property type="match status" value="1"/>
</dbReference>
<dbReference type="InterPro" id="IPR035595">
    <property type="entry name" value="UDP_glycos_trans_CS"/>
</dbReference>
<organism evidence="5">
    <name type="scientific">Mentha piperita</name>
    <name type="common">Peppermint</name>
    <name type="synonym">Mentha aquatica x Mentha spicata</name>
    <dbReference type="NCBI Taxonomy" id="34256"/>
    <lineage>
        <taxon>Eukaryota</taxon>
        <taxon>Viridiplantae</taxon>
        <taxon>Streptophyta</taxon>
        <taxon>Embryophyta</taxon>
        <taxon>Tracheophyta</taxon>
        <taxon>Spermatophyta</taxon>
        <taxon>Magnoliopsida</taxon>
        <taxon>eudicotyledons</taxon>
        <taxon>Gunneridae</taxon>
        <taxon>Pentapetalae</taxon>
        <taxon>asterids</taxon>
        <taxon>lamiids</taxon>
        <taxon>Lamiales</taxon>
        <taxon>Lamiaceae</taxon>
        <taxon>Nepetoideae</taxon>
        <taxon>Mentheae</taxon>
        <taxon>Menthinae</taxon>
        <taxon>Mentha</taxon>
    </lineage>
</organism>
<dbReference type="PROSITE" id="PS00375">
    <property type="entry name" value="UDPGT"/>
    <property type="match status" value="1"/>
</dbReference>
<dbReference type="Gene3D" id="3.40.50.2000">
    <property type="entry name" value="Glycogen Phosphorylase B"/>
    <property type="match status" value="2"/>
</dbReference>
<dbReference type="InterPro" id="IPR050481">
    <property type="entry name" value="UDP-glycosyltransf_plant"/>
</dbReference>
<dbReference type="PANTHER" id="PTHR48048">
    <property type="entry name" value="GLYCOSYLTRANSFERASE"/>
    <property type="match status" value="1"/>
</dbReference>
<evidence type="ECO:0000256" key="2">
    <source>
        <dbReference type="ARBA" id="ARBA00022679"/>
    </source>
</evidence>
<evidence type="ECO:0000256" key="4">
    <source>
        <dbReference type="RuleBase" id="RU362057"/>
    </source>
</evidence>
<gene>
    <name evidence="5" type="primary">MUGT3a</name>
</gene>
<name>A0A8K0Z4M7_MENPI</name>
<proteinExistence type="evidence at transcript level"/>
<keyword evidence="2 3" id="KW-0808">Transferase</keyword>
<sequence>MPTDSKATLVFVPFPIMSHLVSAVATAKLLAVRDERLSITILVMKMPMETKISSYTKTSPHPRINFIHLQENTKYSNPSEPVWLSKNRTIRFLQSQTGLVRDSVAEMMEKRGCGKLAGLVLDMFCTPMIDVAKDLGAPAYIFFPSGSAALGLVLHLQSLHDDYGWDMKEYTEDSDLAVSVPAYVNPVPAKVWPAKMFDDERGLLDFARGFRECKGIVVNTFLEFESHAIRSLSSDDRVPPVYPVGPMIQGGGEETEENRRKREEIIQWLDKQPDSSVVFLCFGSNGSFEGNQVKEIATALEKSGVRFLWSLRKPPPKESMEFAGEYESPEQVLPEGFLDRTMGRGKVIGWAPQVAVLSHPSVGGFVSHCGWNSTLESVWCGVPMAAWPLDAEQQVNAFQVVKDFEMAVEIKMDYRKSSGVVVGAETIEKAIKELMEPENKIRAKVEELHKKSRMALAEGGSSYNFVGRLIEDIMDNIS</sequence>
<evidence type="ECO:0000313" key="5">
    <source>
        <dbReference type="EMBL" id="QNV69591.1"/>
    </source>
</evidence>
<keyword evidence="3" id="KW-0328">Glycosyltransferase</keyword>
<evidence type="ECO:0000256" key="1">
    <source>
        <dbReference type="ARBA" id="ARBA00009995"/>
    </source>
</evidence>
<dbReference type="SUPFAM" id="SSF53756">
    <property type="entry name" value="UDP-Glycosyltransferase/glycogen phosphorylase"/>
    <property type="match status" value="1"/>
</dbReference>
<dbReference type="Pfam" id="PF00201">
    <property type="entry name" value="UDPGT"/>
    <property type="match status" value="1"/>
</dbReference>
<protein>
    <recommendedName>
        <fullName evidence="4">Glycosyltransferase</fullName>
        <ecNumber evidence="4">2.4.1.-</ecNumber>
    </recommendedName>
</protein>
<evidence type="ECO:0000256" key="3">
    <source>
        <dbReference type="RuleBase" id="RU003718"/>
    </source>
</evidence>
<accession>A0A8K0Z4M7</accession>
<dbReference type="GO" id="GO:0035251">
    <property type="term" value="F:UDP-glucosyltransferase activity"/>
    <property type="evidence" value="ECO:0007669"/>
    <property type="project" value="InterPro"/>
</dbReference>
<dbReference type="AlphaFoldDB" id="A0A8K0Z4M7"/>
<comment type="similarity">
    <text evidence="1 3">Belongs to the UDP-glycosyltransferase family.</text>
</comment>
<dbReference type="EC" id="2.4.1.-" evidence="4"/>
<reference evidence="5" key="1">
    <citation type="submission" date="2020-04" db="EMBL/GenBank/DDBJ databases">
        <title>Detoxification of monoterpenes by plant glycosyltranferases.</title>
        <authorList>
            <person name="Karlova R."/>
            <person name="Beekwilder J."/>
        </authorList>
    </citation>
    <scope>NUCLEOTIDE SEQUENCE</scope>
</reference>
<dbReference type="EMBL" id="MT333780">
    <property type="protein sequence ID" value="QNV69591.1"/>
    <property type="molecule type" value="mRNA"/>
</dbReference>
<dbReference type="CDD" id="cd03784">
    <property type="entry name" value="GT1_Gtf-like"/>
    <property type="match status" value="1"/>
</dbReference>
<dbReference type="FunFam" id="3.40.50.2000:FF:000056">
    <property type="entry name" value="Glycosyltransferase"/>
    <property type="match status" value="1"/>
</dbReference>
<dbReference type="InterPro" id="IPR002213">
    <property type="entry name" value="UDP_glucos_trans"/>
</dbReference>